<dbReference type="OrthoDB" id="10071171at2759"/>
<protein>
    <recommendedName>
        <fullName evidence="4">SGNH hydrolase-type esterase domain-containing protein</fullName>
    </recommendedName>
</protein>
<comment type="caution">
    <text evidence="2">The sequence shown here is derived from an EMBL/GenBank/DDBJ whole genome shotgun (WGS) entry which is preliminary data.</text>
</comment>
<name>A0A9W4K900_9EURO</name>
<dbReference type="InterPro" id="IPR001087">
    <property type="entry name" value="GDSL"/>
</dbReference>
<dbReference type="PANTHER" id="PTHR43784">
    <property type="entry name" value="GDSL-LIKE LIPASE/ACYLHYDROLASE, PUTATIVE (AFU_ORTHOLOGUE AFUA_2G00820)-RELATED"/>
    <property type="match status" value="1"/>
</dbReference>
<feature type="signal peptide" evidence="1">
    <location>
        <begin position="1"/>
        <end position="20"/>
    </location>
</feature>
<dbReference type="Pfam" id="PF00657">
    <property type="entry name" value="Lipase_GDSL"/>
    <property type="match status" value="1"/>
</dbReference>
<evidence type="ECO:0000256" key="1">
    <source>
        <dbReference type="SAM" id="SignalP"/>
    </source>
</evidence>
<dbReference type="InterPro" id="IPR053140">
    <property type="entry name" value="GDSL_Rv0518-like"/>
</dbReference>
<accession>A0A9W4K900</accession>
<reference evidence="2" key="1">
    <citation type="submission" date="2021-07" db="EMBL/GenBank/DDBJ databases">
        <authorList>
            <person name="Branca A.L. A."/>
        </authorList>
    </citation>
    <scope>NUCLEOTIDE SEQUENCE</scope>
</reference>
<dbReference type="SUPFAM" id="SSF52266">
    <property type="entry name" value="SGNH hydrolase"/>
    <property type="match status" value="1"/>
</dbReference>
<dbReference type="PANTHER" id="PTHR43784:SF3">
    <property type="entry name" value="GDSL FAMILY LIPASE"/>
    <property type="match status" value="1"/>
</dbReference>
<dbReference type="CDD" id="cd01830">
    <property type="entry name" value="XynE_like"/>
    <property type="match status" value="1"/>
</dbReference>
<dbReference type="EMBL" id="CAJVRC010000843">
    <property type="protein sequence ID" value="CAG8890311.1"/>
    <property type="molecule type" value="Genomic_DNA"/>
</dbReference>
<dbReference type="InterPro" id="IPR036514">
    <property type="entry name" value="SGNH_hydro_sf"/>
</dbReference>
<proteinExistence type="predicted"/>
<keyword evidence="3" id="KW-1185">Reference proteome</keyword>
<dbReference type="Proteomes" id="UP001154252">
    <property type="component" value="Unassembled WGS sequence"/>
</dbReference>
<sequence>MFQFRSIFLIALSCAHLVSSYPLLGRGNYDKAGDSHWVNIWTTMPQLVEPANLPPVPFNGSTAVFGNTTIRQTLQVSLAAHEIRIRLSNAFGSNDLKITNVSIGLPARPIVGVSGLQTETLKTVSFNGSPDVDIPNGGLVVSDPVKFPVKAQSALMINMYLAEGQQGFSITGHPGSRTTSYLAFGDWSGAKNLTDSSVQSTDHCGVEARLPSESSGFVVIGDSITDGRGSTTNGNDRWPDLLLAKMQKHKSTSNIAVLNQAAGGNRILQDGLGPNVISRLDRDVLAQSGVRYAMIFEGVNDIGVADSDAAIQEAIERKLVAAYKQIATRVRALGIPIFGATITPFGSSASSDYVQPYSSIEREGTRQRVNTFIRKSGVFDAVLDFDQVLRDPQAPSQLLEKYDSGDHLHPNVAGCQALADYFPLGLFE</sequence>
<dbReference type="AlphaFoldDB" id="A0A9W4K900"/>
<organism evidence="2 3">
    <name type="scientific">Penicillium egyptiacum</name>
    <dbReference type="NCBI Taxonomy" id="1303716"/>
    <lineage>
        <taxon>Eukaryota</taxon>
        <taxon>Fungi</taxon>
        <taxon>Dikarya</taxon>
        <taxon>Ascomycota</taxon>
        <taxon>Pezizomycotina</taxon>
        <taxon>Eurotiomycetes</taxon>
        <taxon>Eurotiomycetidae</taxon>
        <taxon>Eurotiales</taxon>
        <taxon>Aspergillaceae</taxon>
        <taxon>Penicillium</taxon>
    </lineage>
</organism>
<evidence type="ECO:0000313" key="2">
    <source>
        <dbReference type="EMBL" id="CAG8890311.1"/>
    </source>
</evidence>
<evidence type="ECO:0008006" key="4">
    <source>
        <dbReference type="Google" id="ProtNLM"/>
    </source>
</evidence>
<keyword evidence="1" id="KW-0732">Signal</keyword>
<feature type="chain" id="PRO_5040951660" description="SGNH hydrolase-type esterase domain-containing protein" evidence="1">
    <location>
        <begin position="21"/>
        <end position="428"/>
    </location>
</feature>
<gene>
    <name evidence="2" type="ORF">PEGY_LOCUS2144</name>
</gene>
<dbReference type="Gene3D" id="3.40.50.1110">
    <property type="entry name" value="SGNH hydrolase"/>
    <property type="match status" value="1"/>
</dbReference>
<evidence type="ECO:0000313" key="3">
    <source>
        <dbReference type="Proteomes" id="UP001154252"/>
    </source>
</evidence>
<dbReference type="GO" id="GO:0016788">
    <property type="term" value="F:hydrolase activity, acting on ester bonds"/>
    <property type="evidence" value="ECO:0007669"/>
    <property type="project" value="InterPro"/>
</dbReference>